<protein>
    <submittedName>
        <fullName evidence="1">Uncharacterized protein</fullName>
    </submittedName>
</protein>
<feature type="non-terminal residue" evidence="1">
    <location>
        <position position="1"/>
    </location>
</feature>
<evidence type="ECO:0000313" key="1">
    <source>
        <dbReference type="EMBL" id="CAK9113695.1"/>
    </source>
</evidence>
<dbReference type="Gene3D" id="3.40.50.300">
    <property type="entry name" value="P-loop containing nucleotide triphosphate hydrolases"/>
    <property type="match status" value="1"/>
</dbReference>
<accession>A0ABP0SMR1</accession>
<dbReference type="Proteomes" id="UP001642464">
    <property type="component" value="Unassembled WGS sequence"/>
</dbReference>
<gene>
    <name evidence="1" type="ORF">SCF082_LOCUS52692</name>
</gene>
<organism evidence="1 2">
    <name type="scientific">Durusdinium trenchii</name>
    <dbReference type="NCBI Taxonomy" id="1381693"/>
    <lineage>
        <taxon>Eukaryota</taxon>
        <taxon>Sar</taxon>
        <taxon>Alveolata</taxon>
        <taxon>Dinophyceae</taxon>
        <taxon>Suessiales</taxon>
        <taxon>Symbiodiniaceae</taxon>
        <taxon>Durusdinium</taxon>
    </lineage>
</organism>
<dbReference type="Pfam" id="PF17784">
    <property type="entry name" value="Sulfotransfer_4"/>
    <property type="match status" value="1"/>
</dbReference>
<dbReference type="InterPro" id="IPR027417">
    <property type="entry name" value="P-loop_NTPase"/>
</dbReference>
<dbReference type="EMBL" id="CAXAMM010044215">
    <property type="protein sequence ID" value="CAK9113695.1"/>
    <property type="molecule type" value="Genomic_DNA"/>
</dbReference>
<evidence type="ECO:0000313" key="2">
    <source>
        <dbReference type="Proteomes" id="UP001642464"/>
    </source>
</evidence>
<comment type="caution">
    <text evidence="1">The sequence shown here is derived from an EMBL/GenBank/DDBJ whole genome shotgun (WGS) entry which is preliminary data.</text>
</comment>
<dbReference type="InterPro" id="IPR040632">
    <property type="entry name" value="Sulfotransfer_4"/>
</dbReference>
<reference evidence="1 2" key="1">
    <citation type="submission" date="2024-02" db="EMBL/GenBank/DDBJ databases">
        <authorList>
            <person name="Chen Y."/>
            <person name="Shah S."/>
            <person name="Dougan E. K."/>
            <person name="Thang M."/>
            <person name="Chan C."/>
        </authorList>
    </citation>
    <scope>NUCLEOTIDE SEQUENCE [LARGE SCALE GENOMIC DNA]</scope>
</reference>
<keyword evidence="2" id="KW-1185">Reference proteome</keyword>
<name>A0ABP0SMR1_9DINO</name>
<sequence length="438" mass="49190">VLLTHRDPQEWAEKRSQFKSHLPLPLQSPCGNTLDNISTADAAKLFTAHEKLVRCMVPPEKLLEINVFEPQTLNTTSVAMFLGVPAPEHYVPFPRISEWASENPEDADAPHDKQKKISLCITGQIRRLELRTKINRLILPLMAGGARVEVFLVLDPRNSTAYIHRRAGERIGNFTIMEGPYQSLSDTVDAFPSGVSVVFDPFVAQDFSIDPRYVSGMAQERPEASQNQTAALQGALERARSHMRQWQAMQRCWELMNNLMLPDIAIRLRDDAAILETFELPDSFGVHVPKCADYSGLNDKAAIVVGTGNMLGYFTMPLQFMRFAFDSLVDVQRQRTNAPLNPECVLLHSMMLAQVPVHRLGTNKAPILPGKFLTDGNQAHLCYFQGFDYRPCIRQEIWTYLSSAGKSIYDDADPSELKFICERNVPPPTGGWPVQSPL</sequence>
<proteinExistence type="predicted"/>